<reference evidence="2 3" key="1">
    <citation type="submission" date="2019-03" db="EMBL/GenBank/DDBJ databases">
        <title>Draft Genome Sequence of Massilia arenosa sp. nov., a Novel Massilia Species Isolated from a Sandy-loam Maize Soil.</title>
        <authorList>
            <person name="Raths R."/>
            <person name="Peta V."/>
            <person name="Bucking H."/>
        </authorList>
    </citation>
    <scope>NUCLEOTIDE SEQUENCE [LARGE SCALE GENOMIC DNA]</scope>
    <source>
        <strain evidence="2 3">MC02</strain>
    </source>
</reference>
<evidence type="ECO:0000259" key="1">
    <source>
        <dbReference type="Pfam" id="PF13508"/>
    </source>
</evidence>
<dbReference type="InterPro" id="IPR000182">
    <property type="entry name" value="GNAT_dom"/>
</dbReference>
<dbReference type="InterPro" id="IPR016181">
    <property type="entry name" value="Acyl_CoA_acyltransferase"/>
</dbReference>
<dbReference type="Pfam" id="PF13508">
    <property type="entry name" value="Acetyltransf_7"/>
    <property type="match status" value="1"/>
</dbReference>
<proteinExistence type="predicted"/>
<dbReference type="Proteomes" id="UP000298438">
    <property type="component" value="Unassembled WGS sequence"/>
</dbReference>
<dbReference type="EMBL" id="SPVF01000210">
    <property type="protein sequence ID" value="TFW16515.1"/>
    <property type="molecule type" value="Genomic_DNA"/>
</dbReference>
<dbReference type="GO" id="GO:0016747">
    <property type="term" value="F:acyltransferase activity, transferring groups other than amino-acyl groups"/>
    <property type="evidence" value="ECO:0007669"/>
    <property type="project" value="InterPro"/>
</dbReference>
<organism evidence="2 3">
    <name type="scientific">Zemynaea arenosa</name>
    <dbReference type="NCBI Taxonomy" id="2561931"/>
    <lineage>
        <taxon>Bacteria</taxon>
        <taxon>Pseudomonadati</taxon>
        <taxon>Pseudomonadota</taxon>
        <taxon>Betaproteobacteria</taxon>
        <taxon>Burkholderiales</taxon>
        <taxon>Oxalobacteraceae</taxon>
        <taxon>Telluria group</taxon>
        <taxon>Zemynaea</taxon>
    </lineage>
</organism>
<dbReference type="SUPFAM" id="SSF55729">
    <property type="entry name" value="Acyl-CoA N-acyltransferases (Nat)"/>
    <property type="match status" value="1"/>
</dbReference>
<dbReference type="OrthoDB" id="4966223at2"/>
<feature type="domain" description="N-acetyltransferase" evidence="1">
    <location>
        <begin position="144"/>
        <end position="205"/>
    </location>
</feature>
<dbReference type="AlphaFoldDB" id="A0A4Y9S4Q0"/>
<comment type="caution">
    <text evidence="2">The sequence shown here is derived from an EMBL/GenBank/DDBJ whole genome shotgun (WGS) entry which is preliminary data.</text>
</comment>
<dbReference type="RefSeq" id="WP_135208277.1">
    <property type="nucleotide sequence ID" value="NZ_SPVF01000210.1"/>
</dbReference>
<keyword evidence="2" id="KW-0808">Transferase</keyword>
<keyword evidence="3" id="KW-1185">Reference proteome</keyword>
<name>A0A4Y9S4Q0_9BURK</name>
<evidence type="ECO:0000313" key="3">
    <source>
        <dbReference type="Proteomes" id="UP000298438"/>
    </source>
</evidence>
<dbReference type="Gene3D" id="3.40.630.30">
    <property type="match status" value="1"/>
</dbReference>
<accession>A0A4Y9S4Q0</accession>
<gene>
    <name evidence="2" type="ORF">E4L96_16335</name>
</gene>
<protein>
    <submittedName>
        <fullName evidence="2">N-acetyltransferase</fullName>
    </submittedName>
</protein>
<sequence length="221" mass="23742">MKTEPFESKVEEALLVGWLRARSVARGVPLPVADHGGWRVETGAQNELRRYVFAASGPGLRTLGEEIVTPRVYLKLCGTGHQLLSVLPARWSLDQTRFVMTGEGFAPSARTVALPAGYSVQLTSTGAVTEARIMCGHEVAASGQAVEWDGVFIYDQIATAPAHQRRGLGAALMQSLAGARRSAEARQVLIATAPGQALYSTLGWQTISPYSTAFIPDYAKE</sequence>
<evidence type="ECO:0000313" key="2">
    <source>
        <dbReference type="EMBL" id="TFW16515.1"/>
    </source>
</evidence>